<dbReference type="KEGG" id="ccap:AES38_14120"/>
<name>A0AAE6XSW4_9MICO</name>
<dbReference type="AlphaFoldDB" id="A0AAE6XSW4"/>
<accession>A0AAE6XSW4</accession>
<organism evidence="2 3">
    <name type="scientific">Clavibacter capsici</name>
    <dbReference type="NCBI Taxonomy" id="1874630"/>
    <lineage>
        <taxon>Bacteria</taxon>
        <taxon>Bacillati</taxon>
        <taxon>Actinomycetota</taxon>
        <taxon>Actinomycetes</taxon>
        <taxon>Micrococcales</taxon>
        <taxon>Microbacteriaceae</taxon>
        <taxon>Clavibacter</taxon>
    </lineage>
</organism>
<proteinExistence type="predicted"/>
<dbReference type="Proteomes" id="UP000503164">
    <property type="component" value="Chromosome"/>
</dbReference>
<sequence>MMKTFMAAMTAAAVAGAMALAAPAVAVERPLPSTAVTEHAPAYDPRIAPPSSGDLTWAQVEEVTESAPSYRDPATQASSDVDAVSSGAGCTINTGDVYKRASGRGFPYGAVGGKPTTTCGTLMVRMTQTTTLYKTVWWGLQKVAGPFTSSNVGQGTITQRNVIRKCDDLRDTTFRMIVRNTGTFPTGSTGTASAYEESTEACGTN</sequence>
<evidence type="ECO:0000313" key="2">
    <source>
        <dbReference type="EMBL" id="QIS46133.1"/>
    </source>
</evidence>
<evidence type="ECO:0000256" key="1">
    <source>
        <dbReference type="SAM" id="SignalP"/>
    </source>
</evidence>
<keyword evidence="3" id="KW-1185">Reference proteome</keyword>
<gene>
    <name evidence="2" type="ORF">GW570_14120</name>
</gene>
<feature type="chain" id="PRO_5042087103" description="Secreted protein" evidence="1">
    <location>
        <begin position="27"/>
        <end position="205"/>
    </location>
</feature>
<evidence type="ECO:0000313" key="3">
    <source>
        <dbReference type="Proteomes" id="UP000503164"/>
    </source>
</evidence>
<reference evidence="2 3" key="1">
    <citation type="journal article" date="2020" name="Mol. Plant Pathol.">
        <title>Plasmid composition and the chpG gene determine the virulence level of Clavibacter capsici natural isolates in pepper.</title>
        <authorList>
            <person name="Hwang I.S."/>
            <person name="Lee H.M."/>
            <person name="Oh E.J."/>
            <person name="Lee S."/>
            <person name="Heu S."/>
            <person name="Oh C.S."/>
        </authorList>
    </citation>
    <scope>NUCLEOTIDE SEQUENCE [LARGE SCALE GENOMIC DNA]</scope>
    <source>
        <strain evidence="2 3">1101</strain>
    </source>
</reference>
<dbReference type="RefSeq" id="WP_053775499.1">
    <property type="nucleotide sequence ID" value="NZ_CP012573.1"/>
</dbReference>
<dbReference type="EMBL" id="CP048049">
    <property type="protein sequence ID" value="QIS46133.1"/>
    <property type="molecule type" value="Genomic_DNA"/>
</dbReference>
<protein>
    <recommendedName>
        <fullName evidence="4">Secreted protein</fullName>
    </recommendedName>
</protein>
<keyword evidence="1" id="KW-0732">Signal</keyword>
<evidence type="ECO:0008006" key="4">
    <source>
        <dbReference type="Google" id="ProtNLM"/>
    </source>
</evidence>
<feature type="signal peptide" evidence="1">
    <location>
        <begin position="1"/>
        <end position="26"/>
    </location>
</feature>